<organism evidence="1 2">
    <name type="scientific">Aureibaculum algae</name>
    <dbReference type="NCBI Taxonomy" id="2584122"/>
    <lineage>
        <taxon>Bacteria</taxon>
        <taxon>Pseudomonadati</taxon>
        <taxon>Bacteroidota</taxon>
        <taxon>Flavobacteriia</taxon>
        <taxon>Flavobacteriales</taxon>
        <taxon>Flavobacteriaceae</taxon>
        <taxon>Aureibaculum</taxon>
    </lineage>
</organism>
<proteinExistence type="predicted"/>
<protein>
    <submittedName>
        <fullName evidence="1">Uncharacterized protein</fullName>
    </submittedName>
</protein>
<dbReference type="EMBL" id="CP040749">
    <property type="protein sequence ID" value="QCX40130.1"/>
    <property type="molecule type" value="Genomic_DNA"/>
</dbReference>
<dbReference type="RefSeq" id="WP_138950964.1">
    <property type="nucleotide sequence ID" value="NZ_CP040749.1"/>
</dbReference>
<name>A0A5B7TUX1_9FLAO</name>
<dbReference type="KEGG" id="fbe:FF125_17375"/>
<sequence>MYIEKGTKHSLLTGNESIEKTEIILSKSDSLAYLIAYKKFIKSKEVERRMIKMLGRSNYSPKEFTLYSRDSERVIDENAFSNLDTIKKAIEDEIYNLN</sequence>
<evidence type="ECO:0000313" key="2">
    <source>
        <dbReference type="Proteomes" id="UP000306229"/>
    </source>
</evidence>
<dbReference type="Proteomes" id="UP000306229">
    <property type="component" value="Chromosome"/>
</dbReference>
<evidence type="ECO:0000313" key="1">
    <source>
        <dbReference type="EMBL" id="QCX40130.1"/>
    </source>
</evidence>
<accession>A0A5B7TUX1</accession>
<dbReference type="AlphaFoldDB" id="A0A5B7TUX1"/>
<gene>
    <name evidence="1" type="ORF">FF125_17375</name>
</gene>
<keyword evidence="2" id="KW-1185">Reference proteome</keyword>
<reference evidence="1 2" key="1">
    <citation type="submission" date="2019-05" db="EMBL/GenBank/DDBJ databases">
        <title>Algicella ahnfeltiae gen. nov., sp. nov., a novel marine bacterium of the family Flavobacteriaceae isolated from a red alga.</title>
        <authorList>
            <person name="Nedashkovskaya O.I."/>
            <person name="Kukhlevskiy A.D."/>
            <person name="Kim S.-G."/>
            <person name="Zhukova N.V."/>
            <person name="Mikhailov V.V."/>
        </authorList>
    </citation>
    <scope>NUCLEOTIDE SEQUENCE [LARGE SCALE GENOMIC DNA]</scope>
    <source>
        <strain evidence="1 2">10Alg115</strain>
    </source>
</reference>